<evidence type="ECO:0000313" key="3">
    <source>
        <dbReference type="Proteomes" id="UP000294933"/>
    </source>
</evidence>
<protein>
    <submittedName>
        <fullName evidence="2">Uncharacterized protein</fullName>
    </submittedName>
</protein>
<evidence type="ECO:0000256" key="1">
    <source>
        <dbReference type="SAM" id="MobiDB-lite"/>
    </source>
</evidence>
<keyword evidence="3" id="KW-1185">Reference proteome</keyword>
<dbReference type="VEuPathDB" id="FungiDB:BD410DRAFT_897766"/>
<accession>A0A4Y7Q6R6</accession>
<evidence type="ECO:0000313" key="2">
    <source>
        <dbReference type="EMBL" id="TDL23337.1"/>
    </source>
</evidence>
<sequence length="145" mass="15857">MRPQFENTLERGNSPSSRSQDLPTPVHENKRANDPPHARHDTRSRPHQDEMCPPTPVPLHAPSQPSVGSTSHLLNSTDTPGDRARATTEPQEAVATTEISARPGAKIARRILCMAMGGWAGMEHDVGGYEQEGGEHCVDKLYCSR</sequence>
<feature type="compositionally biased region" description="Polar residues" evidence="1">
    <location>
        <begin position="1"/>
        <end position="22"/>
    </location>
</feature>
<feature type="region of interest" description="Disordered" evidence="1">
    <location>
        <begin position="1"/>
        <end position="98"/>
    </location>
</feature>
<dbReference type="Proteomes" id="UP000294933">
    <property type="component" value="Unassembled WGS sequence"/>
</dbReference>
<organism evidence="2 3">
    <name type="scientific">Rickenella mellea</name>
    <dbReference type="NCBI Taxonomy" id="50990"/>
    <lineage>
        <taxon>Eukaryota</taxon>
        <taxon>Fungi</taxon>
        <taxon>Dikarya</taxon>
        <taxon>Basidiomycota</taxon>
        <taxon>Agaricomycotina</taxon>
        <taxon>Agaricomycetes</taxon>
        <taxon>Hymenochaetales</taxon>
        <taxon>Rickenellaceae</taxon>
        <taxon>Rickenella</taxon>
    </lineage>
</organism>
<reference evidence="2 3" key="1">
    <citation type="submission" date="2018-06" db="EMBL/GenBank/DDBJ databases">
        <title>A transcriptomic atlas of mushroom development highlights an independent origin of complex multicellularity.</title>
        <authorList>
            <consortium name="DOE Joint Genome Institute"/>
            <person name="Krizsan K."/>
            <person name="Almasi E."/>
            <person name="Merenyi Z."/>
            <person name="Sahu N."/>
            <person name="Viragh M."/>
            <person name="Koszo T."/>
            <person name="Mondo S."/>
            <person name="Kiss B."/>
            <person name="Balint B."/>
            <person name="Kues U."/>
            <person name="Barry K."/>
            <person name="Hegedus J.C."/>
            <person name="Henrissat B."/>
            <person name="Johnson J."/>
            <person name="Lipzen A."/>
            <person name="Ohm R."/>
            <person name="Nagy I."/>
            <person name="Pangilinan J."/>
            <person name="Yan J."/>
            <person name="Xiong Y."/>
            <person name="Grigoriev I.V."/>
            <person name="Hibbett D.S."/>
            <person name="Nagy L.G."/>
        </authorList>
    </citation>
    <scope>NUCLEOTIDE SEQUENCE [LARGE SCALE GENOMIC DNA]</scope>
    <source>
        <strain evidence="2 3">SZMC22713</strain>
    </source>
</reference>
<feature type="compositionally biased region" description="Basic and acidic residues" evidence="1">
    <location>
        <begin position="27"/>
        <end position="50"/>
    </location>
</feature>
<dbReference type="AlphaFoldDB" id="A0A4Y7Q6R6"/>
<gene>
    <name evidence="2" type="ORF">BD410DRAFT_897766</name>
</gene>
<proteinExistence type="predicted"/>
<dbReference type="EMBL" id="ML170171">
    <property type="protein sequence ID" value="TDL23337.1"/>
    <property type="molecule type" value="Genomic_DNA"/>
</dbReference>
<feature type="compositionally biased region" description="Polar residues" evidence="1">
    <location>
        <begin position="63"/>
        <end position="79"/>
    </location>
</feature>
<name>A0A4Y7Q6R6_9AGAM</name>